<accession>A0ABU9HSE2</accession>
<organism evidence="1 2">
    <name type="scientific">Flavobacterium arundinis</name>
    <dbReference type="NCBI Taxonomy" id="3139143"/>
    <lineage>
        <taxon>Bacteria</taxon>
        <taxon>Pseudomonadati</taxon>
        <taxon>Bacteroidota</taxon>
        <taxon>Flavobacteriia</taxon>
        <taxon>Flavobacteriales</taxon>
        <taxon>Flavobacteriaceae</taxon>
        <taxon>Flavobacterium</taxon>
    </lineage>
</organism>
<gene>
    <name evidence="1" type="ORF">AAEO56_02310</name>
</gene>
<dbReference type="RefSeq" id="WP_341695399.1">
    <property type="nucleotide sequence ID" value="NZ_JBBYHR010000001.1"/>
</dbReference>
<name>A0ABU9HSE2_9FLAO</name>
<reference evidence="1 2" key="1">
    <citation type="submission" date="2024-04" db="EMBL/GenBank/DDBJ databases">
        <title>Flavobacterium sp. DGU11 16S ribosomal RNA gene Genome sequencing and assembly.</title>
        <authorList>
            <person name="Park S."/>
        </authorList>
    </citation>
    <scope>NUCLEOTIDE SEQUENCE [LARGE SCALE GENOMIC DNA]</scope>
    <source>
        <strain evidence="1 2">DGU11</strain>
    </source>
</reference>
<evidence type="ECO:0000313" key="2">
    <source>
        <dbReference type="Proteomes" id="UP001464555"/>
    </source>
</evidence>
<protein>
    <submittedName>
        <fullName evidence="1">Uncharacterized protein</fullName>
    </submittedName>
</protein>
<proteinExistence type="predicted"/>
<keyword evidence="2" id="KW-1185">Reference proteome</keyword>
<comment type="caution">
    <text evidence="1">The sequence shown here is derived from an EMBL/GenBank/DDBJ whole genome shotgun (WGS) entry which is preliminary data.</text>
</comment>
<sequence>MPKIKGTFIVVKSRTRCIALQKNIAIAKIRGTVKATFGLLDVRHSNDIPASMKQAAESVAIGSLPDAGGAKMSFEIPHA</sequence>
<dbReference type="EMBL" id="JBBYHR010000001">
    <property type="protein sequence ID" value="MEL1243081.1"/>
    <property type="molecule type" value="Genomic_DNA"/>
</dbReference>
<dbReference type="Proteomes" id="UP001464555">
    <property type="component" value="Unassembled WGS sequence"/>
</dbReference>
<evidence type="ECO:0000313" key="1">
    <source>
        <dbReference type="EMBL" id="MEL1243081.1"/>
    </source>
</evidence>